<evidence type="ECO:0000313" key="2">
    <source>
        <dbReference type="Proteomes" id="UP000887565"/>
    </source>
</evidence>
<dbReference type="AlphaFoldDB" id="A0A915KN31"/>
<dbReference type="WBParaSite" id="nRc.2.0.1.t39444-RA">
    <property type="protein sequence ID" value="nRc.2.0.1.t39444-RA"/>
    <property type="gene ID" value="nRc.2.0.1.g39444"/>
</dbReference>
<protein>
    <submittedName>
        <fullName evidence="3">WH1 domain-containing protein</fullName>
    </submittedName>
</protein>
<proteinExistence type="predicted"/>
<dbReference type="Gene3D" id="2.30.29.30">
    <property type="entry name" value="Pleckstrin-homology domain (PH domain)/Phosphotyrosine-binding domain (PTB)"/>
    <property type="match status" value="1"/>
</dbReference>
<accession>A0A915KN31</accession>
<dbReference type="Proteomes" id="UP000887565">
    <property type="component" value="Unplaced"/>
</dbReference>
<evidence type="ECO:0000313" key="3">
    <source>
        <dbReference type="WBParaSite" id="nRc.2.0.1.t39444-RA"/>
    </source>
</evidence>
<dbReference type="InterPro" id="IPR011993">
    <property type="entry name" value="PH-like_dom_sf"/>
</dbReference>
<dbReference type="PROSITE" id="PS50229">
    <property type="entry name" value="WH1"/>
    <property type="match status" value="1"/>
</dbReference>
<name>A0A915KN31_ROMCU</name>
<keyword evidence="2" id="KW-1185">Reference proteome</keyword>
<organism evidence="2 3">
    <name type="scientific">Romanomermis culicivorax</name>
    <name type="common">Nematode worm</name>
    <dbReference type="NCBI Taxonomy" id="13658"/>
    <lineage>
        <taxon>Eukaryota</taxon>
        <taxon>Metazoa</taxon>
        <taxon>Ecdysozoa</taxon>
        <taxon>Nematoda</taxon>
        <taxon>Enoplea</taxon>
        <taxon>Dorylaimia</taxon>
        <taxon>Mermithida</taxon>
        <taxon>Mermithoidea</taxon>
        <taxon>Mermithidae</taxon>
        <taxon>Romanomermis</taxon>
    </lineage>
</organism>
<feature type="domain" description="WH1" evidence="1">
    <location>
        <begin position="22"/>
        <end position="161"/>
    </location>
</feature>
<dbReference type="SUPFAM" id="SSF50729">
    <property type="entry name" value="PH domain-like"/>
    <property type="match status" value="1"/>
</dbReference>
<sequence length="180" mass="20442">MGNKFTSCGCQKNSFVYSDSPYSKQMSKNLIRFWAEVFLLAQEGSTNQTRWQKVVPKLVPVNVAKVQEAPAVVSHITAYNTKVDKVMDTLVFHPGNRAHVRQVSKLRDLQQIFSGVDLFRGSDCFVYWCDPQNGLTWGLNFITNEDAAFFVEILKGRAKFLTPRFSNSTQNLTLKVRISP</sequence>
<reference evidence="3" key="1">
    <citation type="submission" date="2022-11" db="UniProtKB">
        <authorList>
            <consortium name="WormBaseParasite"/>
        </authorList>
    </citation>
    <scope>IDENTIFICATION</scope>
</reference>
<dbReference type="InterPro" id="IPR000697">
    <property type="entry name" value="WH1/EVH1_dom"/>
</dbReference>
<evidence type="ECO:0000259" key="1">
    <source>
        <dbReference type="PROSITE" id="PS50229"/>
    </source>
</evidence>
<dbReference type="OMA" id="HKSENEM"/>